<feature type="transmembrane region" description="Helical" evidence="8">
    <location>
        <begin position="287"/>
        <end position="305"/>
    </location>
</feature>
<feature type="transmembrane region" description="Helical" evidence="8">
    <location>
        <begin position="12"/>
        <end position="32"/>
    </location>
</feature>
<keyword evidence="3" id="KW-0813">Transport</keyword>
<dbReference type="EMBL" id="SRLB01000050">
    <property type="protein sequence ID" value="TGD93436.1"/>
    <property type="molecule type" value="Genomic_DNA"/>
</dbReference>
<evidence type="ECO:0000256" key="7">
    <source>
        <dbReference type="ARBA" id="ARBA00023136"/>
    </source>
</evidence>
<evidence type="ECO:0000256" key="4">
    <source>
        <dbReference type="ARBA" id="ARBA00022475"/>
    </source>
</evidence>
<feature type="transmembrane region" description="Helical" evidence="8">
    <location>
        <begin position="407"/>
        <end position="428"/>
    </location>
</feature>
<reference evidence="10 11" key="1">
    <citation type="submission" date="2019-04" db="EMBL/GenBank/DDBJ databases">
        <authorList>
            <person name="Feng G."/>
            <person name="Zhu H."/>
        </authorList>
    </citation>
    <scope>NUCLEOTIDE SEQUENCE [LARGE SCALE GENOMIC DNA]</scope>
    <source>
        <strain evidence="10 11">6HR-1</strain>
    </source>
</reference>
<dbReference type="GO" id="GO:0015105">
    <property type="term" value="F:arsenite transmembrane transporter activity"/>
    <property type="evidence" value="ECO:0007669"/>
    <property type="project" value="InterPro"/>
</dbReference>
<dbReference type="CDD" id="cd01118">
    <property type="entry name" value="ArsB_permease"/>
    <property type="match status" value="1"/>
</dbReference>
<organism evidence="10 11">
    <name type="scientific">Methylobacterium nonmethylotrophicum</name>
    <dbReference type="NCBI Taxonomy" id="1141884"/>
    <lineage>
        <taxon>Bacteria</taxon>
        <taxon>Pseudomonadati</taxon>
        <taxon>Pseudomonadota</taxon>
        <taxon>Alphaproteobacteria</taxon>
        <taxon>Hyphomicrobiales</taxon>
        <taxon>Methylobacteriaceae</taxon>
        <taxon>Methylobacterium</taxon>
    </lineage>
</organism>
<feature type="transmembrane region" description="Helical" evidence="8">
    <location>
        <begin position="376"/>
        <end position="395"/>
    </location>
</feature>
<dbReference type="AlphaFoldDB" id="A0A4Z0NDB7"/>
<feature type="transmembrane region" description="Helical" evidence="8">
    <location>
        <begin position="227"/>
        <end position="250"/>
    </location>
</feature>
<evidence type="ECO:0000313" key="10">
    <source>
        <dbReference type="EMBL" id="TGD93436.1"/>
    </source>
</evidence>
<proteinExistence type="inferred from homology"/>
<feature type="transmembrane region" description="Helical" evidence="8">
    <location>
        <begin position="111"/>
        <end position="137"/>
    </location>
</feature>
<keyword evidence="7 8" id="KW-0472">Membrane</keyword>
<feature type="transmembrane region" description="Helical" evidence="8">
    <location>
        <begin position="39"/>
        <end position="61"/>
    </location>
</feature>
<evidence type="ECO:0000256" key="2">
    <source>
        <dbReference type="ARBA" id="ARBA00009843"/>
    </source>
</evidence>
<keyword evidence="6 8" id="KW-1133">Transmembrane helix</keyword>
<feature type="transmembrane region" description="Helical" evidence="8">
    <location>
        <begin position="256"/>
        <end position="275"/>
    </location>
</feature>
<name>A0A4Z0NDB7_9HYPH</name>
<keyword evidence="5 8" id="KW-0812">Transmembrane</keyword>
<comment type="similarity">
    <text evidence="2">Belongs to the CitM (TC 2.A.11) transporter family.</text>
</comment>
<comment type="caution">
    <text evidence="10">The sequence shown here is derived from an EMBL/GenBank/DDBJ whole genome shotgun (WGS) entry which is preliminary data.</text>
</comment>
<protein>
    <submittedName>
        <fullName evidence="10">Arsenic transporter</fullName>
    </submittedName>
</protein>
<dbReference type="PANTHER" id="PTHR43302:SF5">
    <property type="entry name" value="TRANSPORTER ARSB-RELATED"/>
    <property type="match status" value="1"/>
</dbReference>
<keyword evidence="11" id="KW-1185">Reference proteome</keyword>
<feature type="domain" description="Citrate transporter-like" evidence="9">
    <location>
        <begin position="36"/>
        <end position="361"/>
    </location>
</feature>
<dbReference type="OrthoDB" id="9774335at2"/>
<dbReference type="InterPro" id="IPR000802">
    <property type="entry name" value="Arsenical_pump_ArsB"/>
</dbReference>
<comment type="subcellular location">
    <subcellularLocation>
        <location evidence="1">Cell membrane</location>
        <topology evidence="1">Multi-pass membrane protein</topology>
    </subcellularLocation>
</comment>
<accession>A0A4Z0NDB7</accession>
<evidence type="ECO:0000259" key="9">
    <source>
        <dbReference type="Pfam" id="PF03600"/>
    </source>
</evidence>
<dbReference type="PANTHER" id="PTHR43302">
    <property type="entry name" value="TRANSPORTER ARSB-RELATED"/>
    <property type="match status" value="1"/>
</dbReference>
<dbReference type="RefSeq" id="WP_135419637.1">
    <property type="nucleotide sequence ID" value="NZ_SRLB01000050.1"/>
</dbReference>
<evidence type="ECO:0000256" key="8">
    <source>
        <dbReference type="SAM" id="Phobius"/>
    </source>
</evidence>
<dbReference type="InterPro" id="IPR004680">
    <property type="entry name" value="Cit_transptr-like_dom"/>
</dbReference>
<evidence type="ECO:0000313" key="11">
    <source>
        <dbReference type="Proteomes" id="UP000297535"/>
    </source>
</evidence>
<dbReference type="Proteomes" id="UP000297535">
    <property type="component" value="Unassembled WGS sequence"/>
</dbReference>
<dbReference type="PRINTS" id="PR00758">
    <property type="entry name" value="ARSENICPUMP"/>
</dbReference>
<dbReference type="GO" id="GO:0005886">
    <property type="term" value="C:plasma membrane"/>
    <property type="evidence" value="ECO:0007669"/>
    <property type="project" value="UniProtKB-SubCell"/>
</dbReference>
<feature type="transmembrane region" description="Helical" evidence="8">
    <location>
        <begin position="149"/>
        <end position="168"/>
    </location>
</feature>
<evidence type="ECO:0000256" key="5">
    <source>
        <dbReference type="ARBA" id="ARBA00022692"/>
    </source>
</evidence>
<evidence type="ECO:0000256" key="1">
    <source>
        <dbReference type="ARBA" id="ARBA00004651"/>
    </source>
</evidence>
<gene>
    <name evidence="10" type="ORF">EU555_33395</name>
</gene>
<feature type="transmembrane region" description="Helical" evidence="8">
    <location>
        <begin position="188"/>
        <end position="206"/>
    </location>
</feature>
<evidence type="ECO:0000256" key="6">
    <source>
        <dbReference type="ARBA" id="ARBA00022989"/>
    </source>
</evidence>
<dbReference type="Pfam" id="PF03600">
    <property type="entry name" value="CitMHS"/>
    <property type="match status" value="1"/>
</dbReference>
<sequence length="429" mass="44280">MAALTLSPNLATWPSFATWAIAALATLGVIVRPFSWPEAVWAVLGALALVVLGLLPAGTAWEGVLKGTDVYLFLVGMMLMSEVARKEGLFDWLAGIAVRTAKGSATRLFTLVYLVGTVVTVFLSNDACAVVLTPAVYAATRAARVENPLPYLFICAFIANAASFVLPISNPANLVVFAEHMPPLTRWLALFGLPSVLAIAATYLVLRWTQNGTLRRQQVATEVETTSLSRTGIVAGLGIVATGAVLIGASALGRDLGLPTFVAGLATALIVLALRRGRGAVEVVKDVSWSVLPLVAGLFVLVEALEKTGVLAMIAGALQRAATASAAETAWGAGALIAVACNLVNNLPAGLIAGGAVQAAHVPEKVAGAVLIGVDLGPNLSVTGSLATILWLTAIRREGQDVGFWSFLKLGALVMPPALGLALAGLLLV</sequence>
<evidence type="ECO:0000256" key="3">
    <source>
        <dbReference type="ARBA" id="ARBA00022448"/>
    </source>
</evidence>
<keyword evidence="4" id="KW-1003">Cell membrane</keyword>